<dbReference type="Proteomes" id="UP001338125">
    <property type="component" value="Unassembled WGS sequence"/>
</dbReference>
<sequence length="241" mass="28123">MPLKLSEVTLDSEFEELTRCQFDAFESPDCRLTELFFPRKGPSPDARDATIQAAAQSQAAWHRADPTSIWLKVMDEDSNKLVGAARWHVYEADPYAVAEEGECDWWPEGEDRNMANVIMEQFLTPRMTYMRKPHVFLELCFTHPDHRRRGVGRMLMEWGIQKADDKGLETYIDATDIGRQLYRPWGFIDGASTEFSLASFAATPRRQELEKQLLPFVWWPMHRPVRGHYEEGKKLLPWEKE</sequence>
<dbReference type="InterPro" id="IPR052523">
    <property type="entry name" value="Trichothecene_AcTrans"/>
</dbReference>
<dbReference type="EMBL" id="JAVFKD010000012">
    <property type="protein sequence ID" value="KAK5993516.1"/>
    <property type="molecule type" value="Genomic_DNA"/>
</dbReference>
<evidence type="ECO:0000313" key="3">
    <source>
        <dbReference type="Proteomes" id="UP001338125"/>
    </source>
</evidence>
<feature type="domain" description="N-acetyltransferase" evidence="1">
    <location>
        <begin position="71"/>
        <end position="210"/>
    </location>
</feature>
<dbReference type="CDD" id="cd04301">
    <property type="entry name" value="NAT_SF"/>
    <property type="match status" value="1"/>
</dbReference>
<name>A0ABR0SP53_9HYPO</name>
<dbReference type="PANTHER" id="PTHR42791:SF5">
    <property type="entry name" value="HYPOTHETICAL ACETYLTRANSFERASE (EUROFUNG)"/>
    <property type="match status" value="1"/>
</dbReference>
<protein>
    <recommendedName>
        <fullName evidence="1">N-acetyltransferase domain-containing protein</fullName>
    </recommendedName>
</protein>
<dbReference type="PANTHER" id="PTHR42791">
    <property type="entry name" value="GNAT FAMILY ACETYLTRANSFERASE"/>
    <property type="match status" value="1"/>
</dbReference>
<dbReference type="InterPro" id="IPR016181">
    <property type="entry name" value="Acyl_CoA_acyltransferase"/>
</dbReference>
<accession>A0ABR0SP53</accession>
<dbReference type="Gene3D" id="3.40.630.30">
    <property type="match status" value="1"/>
</dbReference>
<evidence type="ECO:0000313" key="2">
    <source>
        <dbReference type="EMBL" id="KAK5993516.1"/>
    </source>
</evidence>
<dbReference type="InterPro" id="IPR000182">
    <property type="entry name" value="GNAT_dom"/>
</dbReference>
<proteinExistence type="predicted"/>
<organism evidence="2 3">
    <name type="scientific">Cladobotryum mycophilum</name>
    <dbReference type="NCBI Taxonomy" id="491253"/>
    <lineage>
        <taxon>Eukaryota</taxon>
        <taxon>Fungi</taxon>
        <taxon>Dikarya</taxon>
        <taxon>Ascomycota</taxon>
        <taxon>Pezizomycotina</taxon>
        <taxon>Sordariomycetes</taxon>
        <taxon>Hypocreomycetidae</taxon>
        <taxon>Hypocreales</taxon>
        <taxon>Hypocreaceae</taxon>
        <taxon>Cladobotryum</taxon>
    </lineage>
</organism>
<reference evidence="2 3" key="1">
    <citation type="submission" date="2024-01" db="EMBL/GenBank/DDBJ databases">
        <title>Complete genome of Cladobotryum mycophilum ATHUM6906.</title>
        <authorList>
            <person name="Christinaki A.C."/>
            <person name="Myridakis A.I."/>
            <person name="Kouvelis V.N."/>
        </authorList>
    </citation>
    <scope>NUCLEOTIDE SEQUENCE [LARGE SCALE GENOMIC DNA]</scope>
    <source>
        <strain evidence="2 3">ATHUM6906</strain>
    </source>
</reference>
<dbReference type="PROSITE" id="PS51186">
    <property type="entry name" value="GNAT"/>
    <property type="match status" value="1"/>
</dbReference>
<gene>
    <name evidence="2" type="ORF">PT974_06948</name>
</gene>
<dbReference type="SUPFAM" id="SSF55729">
    <property type="entry name" value="Acyl-CoA N-acyltransferases (Nat)"/>
    <property type="match status" value="1"/>
</dbReference>
<evidence type="ECO:0000259" key="1">
    <source>
        <dbReference type="PROSITE" id="PS51186"/>
    </source>
</evidence>
<dbReference type="Pfam" id="PF00583">
    <property type="entry name" value="Acetyltransf_1"/>
    <property type="match status" value="1"/>
</dbReference>
<comment type="caution">
    <text evidence="2">The sequence shown here is derived from an EMBL/GenBank/DDBJ whole genome shotgun (WGS) entry which is preliminary data.</text>
</comment>
<keyword evidence="3" id="KW-1185">Reference proteome</keyword>